<dbReference type="Proteomes" id="UP001372338">
    <property type="component" value="Unassembled WGS sequence"/>
</dbReference>
<organism evidence="1 2">
    <name type="scientific">Crotalaria pallida</name>
    <name type="common">Smooth rattlebox</name>
    <name type="synonym">Crotalaria striata</name>
    <dbReference type="NCBI Taxonomy" id="3830"/>
    <lineage>
        <taxon>Eukaryota</taxon>
        <taxon>Viridiplantae</taxon>
        <taxon>Streptophyta</taxon>
        <taxon>Embryophyta</taxon>
        <taxon>Tracheophyta</taxon>
        <taxon>Spermatophyta</taxon>
        <taxon>Magnoliopsida</taxon>
        <taxon>eudicotyledons</taxon>
        <taxon>Gunneridae</taxon>
        <taxon>Pentapetalae</taxon>
        <taxon>rosids</taxon>
        <taxon>fabids</taxon>
        <taxon>Fabales</taxon>
        <taxon>Fabaceae</taxon>
        <taxon>Papilionoideae</taxon>
        <taxon>50 kb inversion clade</taxon>
        <taxon>genistoids sensu lato</taxon>
        <taxon>core genistoids</taxon>
        <taxon>Crotalarieae</taxon>
        <taxon>Crotalaria</taxon>
    </lineage>
</organism>
<proteinExistence type="predicted"/>
<evidence type="ECO:0000313" key="1">
    <source>
        <dbReference type="EMBL" id="KAK7244455.1"/>
    </source>
</evidence>
<keyword evidence="2" id="KW-1185">Reference proteome</keyword>
<protein>
    <submittedName>
        <fullName evidence="1">Uncharacterized protein</fullName>
    </submittedName>
</protein>
<gene>
    <name evidence="1" type="ORF">RIF29_39277</name>
</gene>
<sequence length="91" mass="10358">MLRLGDKMFVMDVTIEGWKLLGLLWRSNNDTKSTFIHLVQLTRYECFHGVTCMVVDDGMDLNYEGLWWGTWWMAVVASSGDGTVADGGFNF</sequence>
<dbReference type="AlphaFoldDB" id="A0AAN9HMC0"/>
<evidence type="ECO:0000313" key="2">
    <source>
        <dbReference type="Proteomes" id="UP001372338"/>
    </source>
</evidence>
<dbReference type="EMBL" id="JAYWIO010000008">
    <property type="protein sequence ID" value="KAK7244455.1"/>
    <property type="molecule type" value="Genomic_DNA"/>
</dbReference>
<comment type="caution">
    <text evidence="1">The sequence shown here is derived from an EMBL/GenBank/DDBJ whole genome shotgun (WGS) entry which is preliminary data.</text>
</comment>
<name>A0AAN9HMC0_CROPI</name>
<reference evidence="1 2" key="1">
    <citation type="submission" date="2024-01" db="EMBL/GenBank/DDBJ databases">
        <title>The genomes of 5 underutilized Papilionoideae crops provide insights into root nodulation and disease resistanc.</title>
        <authorList>
            <person name="Yuan L."/>
        </authorList>
    </citation>
    <scope>NUCLEOTIDE SEQUENCE [LARGE SCALE GENOMIC DNA]</scope>
    <source>
        <strain evidence="1">ZHUSHIDOU_FW_LH</strain>
        <tissue evidence="1">Leaf</tissue>
    </source>
</reference>
<accession>A0AAN9HMC0</accession>